<sequence>MSATSPPSVTEDFYSRVQCVFTKYIATFRTKMETPTHMRLLPIWSNKEHHHSTIVDEQRTLVPPYLHKASKPSRHYISRPSALGEYIQTSQTLHTSQTLQSSQTLQPPKRSMSNSKVTHPSAGLWQGTCPVCKNQPGVGSACCLLSRTGSQHLSAGSTSTKTDGTATRGQNGLWQGTCRLCRNWPGAECVACKM</sequence>
<dbReference type="EMBL" id="MU006607">
    <property type="protein sequence ID" value="KAF2742555.1"/>
    <property type="molecule type" value="Genomic_DNA"/>
</dbReference>
<evidence type="ECO:0000313" key="2">
    <source>
        <dbReference type="EMBL" id="KAF2742555.1"/>
    </source>
</evidence>
<proteinExistence type="predicted"/>
<organism evidence="2 3">
    <name type="scientific">Sporormia fimetaria CBS 119925</name>
    <dbReference type="NCBI Taxonomy" id="1340428"/>
    <lineage>
        <taxon>Eukaryota</taxon>
        <taxon>Fungi</taxon>
        <taxon>Dikarya</taxon>
        <taxon>Ascomycota</taxon>
        <taxon>Pezizomycotina</taxon>
        <taxon>Dothideomycetes</taxon>
        <taxon>Pleosporomycetidae</taxon>
        <taxon>Pleosporales</taxon>
        <taxon>Sporormiaceae</taxon>
        <taxon>Sporormia</taxon>
    </lineage>
</organism>
<protein>
    <submittedName>
        <fullName evidence="2">Uncharacterized protein</fullName>
    </submittedName>
</protein>
<gene>
    <name evidence="2" type="ORF">M011DRAFT_529784</name>
</gene>
<evidence type="ECO:0000256" key="1">
    <source>
        <dbReference type="SAM" id="MobiDB-lite"/>
    </source>
</evidence>
<dbReference type="Proteomes" id="UP000799440">
    <property type="component" value="Unassembled WGS sequence"/>
</dbReference>
<dbReference type="AlphaFoldDB" id="A0A6A6UWM8"/>
<evidence type="ECO:0000313" key="3">
    <source>
        <dbReference type="Proteomes" id="UP000799440"/>
    </source>
</evidence>
<accession>A0A6A6UWM8</accession>
<name>A0A6A6UWM8_9PLEO</name>
<feature type="compositionally biased region" description="Low complexity" evidence="1">
    <location>
        <begin position="96"/>
        <end position="106"/>
    </location>
</feature>
<keyword evidence="3" id="KW-1185">Reference proteome</keyword>
<reference evidence="2" key="1">
    <citation type="journal article" date="2020" name="Stud. Mycol.">
        <title>101 Dothideomycetes genomes: a test case for predicting lifestyles and emergence of pathogens.</title>
        <authorList>
            <person name="Haridas S."/>
            <person name="Albert R."/>
            <person name="Binder M."/>
            <person name="Bloem J."/>
            <person name="Labutti K."/>
            <person name="Salamov A."/>
            <person name="Andreopoulos B."/>
            <person name="Baker S."/>
            <person name="Barry K."/>
            <person name="Bills G."/>
            <person name="Bluhm B."/>
            <person name="Cannon C."/>
            <person name="Castanera R."/>
            <person name="Culley D."/>
            <person name="Daum C."/>
            <person name="Ezra D."/>
            <person name="Gonzalez J."/>
            <person name="Henrissat B."/>
            <person name="Kuo A."/>
            <person name="Liang C."/>
            <person name="Lipzen A."/>
            <person name="Lutzoni F."/>
            <person name="Magnuson J."/>
            <person name="Mondo S."/>
            <person name="Nolan M."/>
            <person name="Ohm R."/>
            <person name="Pangilinan J."/>
            <person name="Park H.-J."/>
            <person name="Ramirez L."/>
            <person name="Alfaro M."/>
            <person name="Sun H."/>
            <person name="Tritt A."/>
            <person name="Yoshinaga Y."/>
            <person name="Zwiers L.-H."/>
            <person name="Turgeon B."/>
            <person name="Goodwin S."/>
            <person name="Spatafora J."/>
            <person name="Crous P."/>
            <person name="Grigoriev I."/>
        </authorList>
    </citation>
    <scope>NUCLEOTIDE SEQUENCE</scope>
    <source>
        <strain evidence="2">CBS 119925</strain>
    </source>
</reference>
<feature type="region of interest" description="Disordered" evidence="1">
    <location>
        <begin position="96"/>
        <end position="119"/>
    </location>
</feature>